<dbReference type="InterPro" id="IPR005225">
    <property type="entry name" value="Small_GTP-bd"/>
</dbReference>
<sequence length="1141" mass="125140">MAEIRRKLVIVGDGACGKTCLLIVFSKGTFPEVYVPTVFENYVADVEVDGKHVELALWDTAGQEDYDRLRPLSYPDSHVILICFAIDSPDSLDNVQEKWISEVLHFCQSLPIILVGCKNDLRHDPKTIEELAKTSQKPVTPEQGEEVRKKIGAYKYLECSAKTNQGVREVFESATRAALLTRKSACLSSLAIFNPNLGPRDEITGEQILYFYSAKDEENSEKDPAEKGNRKTAEDQNAAKLGDSVVKGQVEDQEDAEQNQRLRQVGLAQGMVDFVKNFSNGVPLESIETEKSRVVLKEVEPSWWILATINLTKLPPTSSTSSSRTTTNVNKRRGHTKVAADPVAEYSSREVAPAQLLLSQLIQAHRGFLLHHGPSLSELWKKCENRARFCGLLNRYWTQFCRSWHVLLHGNPAVELYDGLKLAGAGELGIGVGEEEWGSGEREVLEDFARRTEGLVDLIVGRYGDAPPPQPAEQAVVASDDKATGRTGKDRDVWLGKGESSRAQDGIIFSGIDGISKRSVITISQWIENVFVHGEAAYGVGENPASRPRGPRRRRKDKSASRRTREGQRRRPDPGRKTSEHKSTPPGIPPPLVATVDMSTDTGYAGVAKQPETNAAAENQKDTSTTGPNNSVQQASLFAPETMMKYISLGYGSSWTLNPKGFASDDPTKQHESKKNSQQDESTAVGDGLVEGAQQSGDNALGDVDEGSEEPFVQRMEESIGRFLIGLSGDLEGVEFEDELDKGPDDAPERHAGQKRATATISDSSRRIFLRTLTVEMSHPSASLAVAGGKRAATPQTLEALARHGAKTSAASSVDGSHPIISHQTVQVVVYAHQPFIFVFLFHLHTTSLGLPAFYRKIHHTLGPLQKSLLRSTDVDRWRQRVKEALDPGSLSVSVESDTEPAKGAAREAPELYDFIFDPEKLTIRTSVPNIPIPGSLAAEGLHQSHRLRPVTVSGSWYTLGIPFGSNPASGIASPTGAGGLVKSAWTRIEALSVHSHLMNLWAVTREPRVEYWHAQPKPDEKERSVKTSRGWWVVWMRVEPQNYDDVQAAMTGKVPKEAFLVRRALQDYQSGRGASSTRHESRNTSSSGRWLLREQPRSREVSGLASSSATGGDSTTAKGVGQGVGVDARKWVEGLIRLSM</sequence>
<comment type="similarity">
    <text evidence="2">Belongs to the small GTPase superfamily. Rho family.</text>
</comment>
<feature type="region of interest" description="Disordered" evidence="10">
    <location>
        <begin position="315"/>
        <end position="342"/>
    </location>
</feature>
<dbReference type="GO" id="GO:0003924">
    <property type="term" value="F:GTPase activity"/>
    <property type="evidence" value="ECO:0007669"/>
    <property type="project" value="InterPro"/>
</dbReference>
<feature type="compositionally biased region" description="Basic and acidic residues" evidence="10">
    <location>
        <begin position="1092"/>
        <end position="1101"/>
    </location>
</feature>
<feature type="region of interest" description="Disordered" evidence="10">
    <location>
        <begin position="613"/>
        <end position="632"/>
    </location>
</feature>
<dbReference type="InterPro" id="IPR027417">
    <property type="entry name" value="P-loop_NTPase"/>
</dbReference>
<dbReference type="NCBIfam" id="TIGR00231">
    <property type="entry name" value="small_GTP"/>
    <property type="match status" value="1"/>
</dbReference>
<accession>A0A438N809</accession>
<dbReference type="CDD" id="cd01870">
    <property type="entry name" value="RhoA_like"/>
    <property type="match status" value="1"/>
</dbReference>
<dbReference type="SUPFAM" id="SSF52540">
    <property type="entry name" value="P-loop containing nucleoside triphosphate hydrolases"/>
    <property type="match status" value="1"/>
</dbReference>
<evidence type="ECO:0000313" key="12">
    <source>
        <dbReference type="EMBL" id="RVX71901.1"/>
    </source>
</evidence>
<dbReference type="GO" id="GO:0005886">
    <property type="term" value="C:plasma membrane"/>
    <property type="evidence" value="ECO:0007669"/>
    <property type="project" value="UniProtKB-SubCell"/>
</dbReference>
<proteinExistence type="inferred from homology"/>
<feature type="region of interest" description="Disordered" evidence="10">
    <location>
        <begin position="1071"/>
        <end position="1122"/>
    </location>
</feature>
<dbReference type="OrthoDB" id="240546at2759"/>
<dbReference type="PROSITE" id="PS51419">
    <property type="entry name" value="RAB"/>
    <property type="match status" value="1"/>
</dbReference>
<evidence type="ECO:0000259" key="11">
    <source>
        <dbReference type="Pfam" id="PF19031"/>
    </source>
</evidence>
<keyword evidence="3" id="KW-1003">Cell membrane</keyword>
<dbReference type="AlphaFoldDB" id="A0A438N809"/>
<evidence type="ECO:0000256" key="9">
    <source>
        <dbReference type="ARBA" id="ARBA00023289"/>
    </source>
</evidence>
<keyword evidence="5" id="KW-0547">Nucleotide-binding</keyword>
<dbReference type="PRINTS" id="PR00449">
    <property type="entry name" value="RASTRNSFRMNG"/>
</dbReference>
<organism evidence="12 13">
    <name type="scientific">Exophiala mesophila</name>
    <name type="common">Black yeast-like fungus</name>
    <dbReference type="NCBI Taxonomy" id="212818"/>
    <lineage>
        <taxon>Eukaryota</taxon>
        <taxon>Fungi</taxon>
        <taxon>Dikarya</taxon>
        <taxon>Ascomycota</taxon>
        <taxon>Pezizomycotina</taxon>
        <taxon>Eurotiomycetes</taxon>
        <taxon>Chaetothyriomycetidae</taxon>
        <taxon>Chaetothyriales</taxon>
        <taxon>Herpotrichiellaceae</taxon>
        <taxon>Exophiala</taxon>
    </lineage>
</organism>
<feature type="region of interest" description="Disordered" evidence="10">
    <location>
        <begin position="215"/>
        <end position="241"/>
    </location>
</feature>
<dbReference type="Pfam" id="PF19031">
    <property type="entry name" value="Intu_longin_1"/>
    <property type="match status" value="1"/>
</dbReference>
<name>A0A438N809_EXOME</name>
<evidence type="ECO:0000256" key="8">
    <source>
        <dbReference type="ARBA" id="ARBA00023288"/>
    </source>
</evidence>
<keyword evidence="7" id="KW-0472">Membrane</keyword>
<comment type="subcellular location">
    <subcellularLocation>
        <location evidence="1">Cell membrane</location>
        <topology evidence="1">Lipid-anchor</topology>
    </subcellularLocation>
</comment>
<gene>
    <name evidence="12" type="ORF">B0A52_04300</name>
</gene>
<keyword evidence="9" id="KW-0636">Prenylation</keyword>
<dbReference type="SMART" id="SM00174">
    <property type="entry name" value="RHO"/>
    <property type="match status" value="1"/>
</dbReference>
<keyword evidence="6" id="KW-0342">GTP-binding</keyword>
<dbReference type="Gene3D" id="3.40.50.300">
    <property type="entry name" value="P-loop containing nucleotide triphosphate hydrolases"/>
    <property type="match status" value="1"/>
</dbReference>
<dbReference type="InterPro" id="IPR043987">
    <property type="entry name" value="CCZ1/INTU/HSP4_longin_1"/>
</dbReference>
<feature type="region of interest" description="Disordered" evidence="10">
    <location>
        <begin position="662"/>
        <end position="684"/>
    </location>
</feature>
<protein>
    <recommendedName>
        <fullName evidence="11">CCZ1/INTU/HSP4 first Longin domain-containing protein</fullName>
    </recommendedName>
</protein>
<feature type="compositionally biased region" description="Low complexity" evidence="10">
    <location>
        <begin position="1103"/>
        <end position="1118"/>
    </location>
</feature>
<evidence type="ECO:0000256" key="3">
    <source>
        <dbReference type="ARBA" id="ARBA00022475"/>
    </source>
</evidence>
<comment type="caution">
    <text evidence="12">The sequence shown here is derived from an EMBL/GenBank/DDBJ whole genome shotgun (WGS) entry which is preliminary data.</text>
</comment>
<dbReference type="PROSITE" id="PS51421">
    <property type="entry name" value="RAS"/>
    <property type="match status" value="1"/>
</dbReference>
<evidence type="ECO:0000256" key="2">
    <source>
        <dbReference type="ARBA" id="ARBA00010142"/>
    </source>
</evidence>
<dbReference type="GO" id="GO:0005525">
    <property type="term" value="F:GTP binding"/>
    <property type="evidence" value="ECO:0007669"/>
    <property type="project" value="UniProtKB-KW"/>
</dbReference>
<evidence type="ECO:0000256" key="7">
    <source>
        <dbReference type="ARBA" id="ARBA00023136"/>
    </source>
</evidence>
<dbReference type="VEuPathDB" id="FungiDB:PV10_08697"/>
<dbReference type="PROSITE" id="PS51420">
    <property type="entry name" value="RHO"/>
    <property type="match status" value="1"/>
</dbReference>
<evidence type="ECO:0000256" key="6">
    <source>
        <dbReference type="ARBA" id="ARBA00023134"/>
    </source>
</evidence>
<evidence type="ECO:0000313" key="13">
    <source>
        <dbReference type="Proteomes" id="UP000288859"/>
    </source>
</evidence>
<dbReference type="SMART" id="SM00175">
    <property type="entry name" value="RAB"/>
    <property type="match status" value="1"/>
</dbReference>
<feature type="compositionally biased region" description="Basic and acidic residues" evidence="10">
    <location>
        <begin position="558"/>
        <end position="583"/>
    </location>
</feature>
<dbReference type="GO" id="GO:0016192">
    <property type="term" value="P:vesicle-mediated transport"/>
    <property type="evidence" value="ECO:0007669"/>
    <property type="project" value="InterPro"/>
</dbReference>
<dbReference type="PANTHER" id="PTHR24072">
    <property type="entry name" value="RHO FAMILY GTPASE"/>
    <property type="match status" value="1"/>
</dbReference>
<dbReference type="GO" id="GO:0007264">
    <property type="term" value="P:small GTPase-mediated signal transduction"/>
    <property type="evidence" value="ECO:0007669"/>
    <property type="project" value="InterPro"/>
</dbReference>
<feature type="domain" description="CCZ1/INTU/HSP4 first Longin" evidence="11">
    <location>
        <begin position="256"/>
        <end position="314"/>
    </location>
</feature>
<feature type="compositionally biased region" description="Low complexity" evidence="10">
    <location>
        <begin position="317"/>
        <end position="327"/>
    </location>
</feature>
<feature type="compositionally biased region" description="Basic and acidic residues" evidence="10">
    <location>
        <begin position="666"/>
        <end position="678"/>
    </location>
</feature>
<dbReference type="Proteomes" id="UP000288859">
    <property type="component" value="Unassembled WGS sequence"/>
</dbReference>
<feature type="region of interest" description="Disordered" evidence="10">
    <location>
        <begin position="466"/>
        <end position="497"/>
    </location>
</feature>
<dbReference type="SMART" id="SM00173">
    <property type="entry name" value="RAS"/>
    <property type="match status" value="1"/>
</dbReference>
<keyword evidence="8" id="KW-0449">Lipoprotein</keyword>
<dbReference type="FunFam" id="3.40.50.300:FF:000329">
    <property type="entry name" value="GTP-binding protein rhoA"/>
    <property type="match status" value="1"/>
</dbReference>
<evidence type="ECO:0000256" key="4">
    <source>
        <dbReference type="ARBA" id="ARBA00022481"/>
    </source>
</evidence>
<dbReference type="SMART" id="SM00176">
    <property type="entry name" value="RAN"/>
    <property type="match status" value="1"/>
</dbReference>
<feature type="compositionally biased region" description="Basic and acidic residues" evidence="10">
    <location>
        <begin position="741"/>
        <end position="752"/>
    </location>
</feature>
<dbReference type="EMBL" id="NAJM01000015">
    <property type="protein sequence ID" value="RVX71901.1"/>
    <property type="molecule type" value="Genomic_DNA"/>
</dbReference>
<dbReference type="Pfam" id="PF00071">
    <property type="entry name" value="Ras"/>
    <property type="match status" value="1"/>
</dbReference>
<dbReference type="InterPro" id="IPR003578">
    <property type="entry name" value="Small_GTPase_Rho"/>
</dbReference>
<feature type="region of interest" description="Disordered" evidence="10">
    <location>
        <begin position="738"/>
        <end position="760"/>
    </location>
</feature>
<reference evidence="12 13" key="1">
    <citation type="submission" date="2017-03" db="EMBL/GenBank/DDBJ databases">
        <title>Genomes of endolithic fungi from Antarctica.</title>
        <authorList>
            <person name="Coleine C."/>
            <person name="Masonjones S."/>
            <person name="Stajich J.E."/>
        </authorList>
    </citation>
    <scope>NUCLEOTIDE SEQUENCE [LARGE SCALE GENOMIC DNA]</scope>
    <source>
        <strain evidence="12 13">CCFEE 6314</strain>
    </source>
</reference>
<keyword evidence="4" id="KW-0488">Methylation</keyword>
<evidence type="ECO:0000256" key="5">
    <source>
        <dbReference type="ARBA" id="ARBA00022741"/>
    </source>
</evidence>
<evidence type="ECO:0000256" key="10">
    <source>
        <dbReference type="SAM" id="MobiDB-lite"/>
    </source>
</evidence>
<feature type="compositionally biased region" description="Basic and acidic residues" evidence="10">
    <location>
        <begin position="479"/>
        <end position="497"/>
    </location>
</feature>
<evidence type="ECO:0000256" key="1">
    <source>
        <dbReference type="ARBA" id="ARBA00004193"/>
    </source>
</evidence>
<feature type="compositionally biased region" description="Basic and acidic residues" evidence="10">
    <location>
        <begin position="215"/>
        <end position="234"/>
    </location>
</feature>
<dbReference type="InterPro" id="IPR001806">
    <property type="entry name" value="Small_GTPase"/>
</dbReference>
<feature type="region of interest" description="Disordered" evidence="10">
    <location>
        <begin position="539"/>
        <end position="597"/>
    </location>
</feature>
<dbReference type="VEuPathDB" id="FungiDB:PV10_08696"/>